<keyword evidence="2" id="KW-1185">Reference proteome</keyword>
<dbReference type="InterPro" id="IPR036390">
    <property type="entry name" value="WH_DNA-bd_sf"/>
</dbReference>
<dbReference type="RefSeq" id="WP_244917450.1">
    <property type="nucleotide sequence ID" value="NZ_UEGW01000001.1"/>
</dbReference>
<dbReference type="Proteomes" id="UP000252015">
    <property type="component" value="Unassembled WGS sequence"/>
</dbReference>
<evidence type="ECO:0000313" key="2">
    <source>
        <dbReference type="Proteomes" id="UP000252015"/>
    </source>
</evidence>
<gene>
    <name evidence="1" type="ORF">MSP7336_02413</name>
</gene>
<evidence type="ECO:0000313" key="1">
    <source>
        <dbReference type="EMBL" id="SRX94165.1"/>
    </source>
</evidence>
<dbReference type="InterPro" id="IPR036388">
    <property type="entry name" value="WH-like_DNA-bd_sf"/>
</dbReference>
<proteinExistence type="predicted"/>
<name>A0A375YZK2_MYCSH</name>
<dbReference type="EMBL" id="UEGW01000001">
    <property type="protein sequence ID" value="SRX94165.1"/>
    <property type="molecule type" value="Genomic_DNA"/>
</dbReference>
<accession>A0A375YZK2</accession>
<organism evidence="1 2">
    <name type="scientific">Mycobacterium shimoidei</name>
    <dbReference type="NCBI Taxonomy" id="29313"/>
    <lineage>
        <taxon>Bacteria</taxon>
        <taxon>Bacillati</taxon>
        <taxon>Actinomycetota</taxon>
        <taxon>Actinomycetes</taxon>
        <taxon>Mycobacteriales</taxon>
        <taxon>Mycobacteriaceae</taxon>
        <taxon>Mycobacterium</taxon>
    </lineage>
</organism>
<dbReference type="SUPFAM" id="SSF46785">
    <property type="entry name" value="Winged helix' DNA-binding domain"/>
    <property type="match status" value="1"/>
</dbReference>
<dbReference type="AlphaFoldDB" id="A0A375YZK2"/>
<protein>
    <submittedName>
        <fullName evidence="1">Transcriptional regulator [Rhodococcus jostii RHA1]</fullName>
    </submittedName>
</protein>
<reference evidence="1 2" key="1">
    <citation type="submission" date="2018-05" db="EMBL/GenBank/DDBJ databases">
        <authorList>
            <consortium name="IHU Genomes"/>
        </authorList>
    </citation>
    <scope>NUCLEOTIDE SEQUENCE [LARGE SCALE GENOMIC DNA]</scope>
    <source>
        <strain evidence="1 2">P7336</strain>
    </source>
</reference>
<dbReference type="Gene3D" id="1.10.10.10">
    <property type="entry name" value="Winged helix-like DNA-binding domain superfamily/Winged helix DNA-binding domain"/>
    <property type="match status" value="1"/>
</dbReference>
<sequence length="220" mass="24425">MDDSTGRRRRGPQNRQRERVLDLVRASDGPVDAVELAEQLRLHVTTARFHLERLCEQGLVYRTRVASTGVGRPRTGYVAAQEYFDYQSLAELLALELGDTVEKRRRRAERVGRRWAQRVAVGSDTDTDAAAGTLDRGAQRTAELFRRMGFGPELTPPATPGTRRLLLHACPVRELAAAHPEVGCALHRGLLEGLLDPALRAELQPFAEPELCIAQVIADD</sequence>
<dbReference type="STRING" id="29313.BHQ16_08070"/>